<dbReference type="SUPFAM" id="SSF161084">
    <property type="entry name" value="MAPEG domain-like"/>
    <property type="match status" value="1"/>
</dbReference>
<keyword evidence="4 5" id="KW-0472">Membrane</keyword>
<evidence type="ECO:0000313" key="7">
    <source>
        <dbReference type="Proteomes" id="UP000070501"/>
    </source>
</evidence>
<evidence type="ECO:0000256" key="2">
    <source>
        <dbReference type="ARBA" id="ARBA00022692"/>
    </source>
</evidence>
<accession>A0A136IKZ1</accession>
<name>A0A136IKZ1_9PEZI</name>
<evidence type="ECO:0000256" key="1">
    <source>
        <dbReference type="ARBA" id="ARBA00004370"/>
    </source>
</evidence>
<proteinExistence type="predicted"/>
<feature type="transmembrane region" description="Helical" evidence="5">
    <location>
        <begin position="139"/>
        <end position="156"/>
    </location>
</feature>
<dbReference type="Gene3D" id="1.20.120.550">
    <property type="entry name" value="Membrane associated eicosanoid/glutathione metabolism-like domain"/>
    <property type="match status" value="1"/>
</dbReference>
<reference evidence="7" key="1">
    <citation type="submission" date="2016-02" db="EMBL/GenBank/DDBJ databases">
        <title>Draft genome sequence of Microdochium bolleyi, a fungal endophyte of beachgrass.</title>
        <authorList>
            <consortium name="DOE Joint Genome Institute"/>
            <person name="David A.S."/>
            <person name="May G."/>
            <person name="Haridas S."/>
            <person name="Lim J."/>
            <person name="Wang M."/>
            <person name="Labutti K."/>
            <person name="Lipzen A."/>
            <person name="Barry K."/>
            <person name="Grigoriev I.V."/>
        </authorList>
    </citation>
    <scope>NUCLEOTIDE SEQUENCE [LARGE SCALE GENOMIC DNA]</scope>
    <source>
        <strain evidence="7">J235TASD1</strain>
    </source>
</reference>
<dbReference type="PANTHER" id="PTHR35371:SF1">
    <property type="entry name" value="BLR7753 PROTEIN"/>
    <property type="match status" value="1"/>
</dbReference>
<dbReference type="InterPro" id="IPR001129">
    <property type="entry name" value="Membr-assoc_MAPEG"/>
</dbReference>
<evidence type="ECO:0000256" key="3">
    <source>
        <dbReference type="ARBA" id="ARBA00022989"/>
    </source>
</evidence>
<dbReference type="AlphaFoldDB" id="A0A136IKZ1"/>
<sequence>MASVFNIGLDRNISYFMVIPALILPLSARYISGISGPGRKLFDKKNPRGHADALKNAEMDEELRGKLMRAEACCANGFEALPLFAAAVTAGNAAGVPTRTMNLLSVGWIASRVLYTYVFIWYQGTEKLGYKSVPMRTKVWTVGISMIMSMFVLAGLQ</sequence>
<evidence type="ECO:0000256" key="5">
    <source>
        <dbReference type="SAM" id="Phobius"/>
    </source>
</evidence>
<organism evidence="6 7">
    <name type="scientific">Microdochium bolleyi</name>
    <dbReference type="NCBI Taxonomy" id="196109"/>
    <lineage>
        <taxon>Eukaryota</taxon>
        <taxon>Fungi</taxon>
        <taxon>Dikarya</taxon>
        <taxon>Ascomycota</taxon>
        <taxon>Pezizomycotina</taxon>
        <taxon>Sordariomycetes</taxon>
        <taxon>Xylariomycetidae</taxon>
        <taxon>Xylariales</taxon>
        <taxon>Microdochiaceae</taxon>
        <taxon>Microdochium</taxon>
    </lineage>
</organism>
<dbReference type="Pfam" id="PF01124">
    <property type="entry name" value="MAPEG"/>
    <property type="match status" value="1"/>
</dbReference>
<gene>
    <name evidence="6" type="ORF">Micbo1qcDRAFT_153974</name>
</gene>
<dbReference type="InterPro" id="IPR023352">
    <property type="entry name" value="MAPEG-like_dom_sf"/>
</dbReference>
<keyword evidence="2 5" id="KW-0812">Transmembrane</keyword>
<comment type="subcellular location">
    <subcellularLocation>
        <location evidence="1">Membrane</location>
    </subcellularLocation>
</comment>
<evidence type="ECO:0000256" key="4">
    <source>
        <dbReference type="ARBA" id="ARBA00023136"/>
    </source>
</evidence>
<keyword evidence="3 5" id="KW-1133">Transmembrane helix</keyword>
<evidence type="ECO:0000313" key="6">
    <source>
        <dbReference type="EMBL" id="KXJ85630.1"/>
    </source>
</evidence>
<evidence type="ECO:0008006" key="8">
    <source>
        <dbReference type="Google" id="ProtNLM"/>
    </source>
</evidence>
<dbReference type="GO" id="GO:0016020">
    <property type="term" value="C:membrane"/>
    <property type="evidence" value="ECO:0007669"/>
    <property type="project" value="UniProtKB-SubCell"/>
</dbReference>
<dbReference type="InParanoid" id="A0A136IKZ1"/>
<dbReference type="PANTHER" id="PTHR35371">
    <property type="entry name" value="INNER MEMBRANE PROTEIN"/>
    <property type="match status" value="1"/>
</dbReference>
<dbReference type="OrthoDB" id="2122304at2759"/>
<protein>
    <recommendedName>
        <fullName evidence="8">Membrane-associated, eicosanoid/glutathione metabolism protein</fullName>
    </recommendedName>
</protein>
<keyword evidence="7" id="KW-1185">Reference proteome</keyword>
<dbReference type="Proteomes" id="UP000070501">
    <property type="component" value="Unassembled WGS sequence"/>
</dbReference>
<dbReference type="EMBL" id="KQ964277">
    <property type="protein sequence ID" value="KXJ85630.1"/>
    <property type="molecule type" value="Genomic_DNA"/>
</dbReference>
<feature type="transmembrane region" description="Helical" evidence="5">
    <location>
        <begin position="103"/>
        <end position="124"/>
    </location>
</feature>
<feature type="transmembrane region" description="Helical" evidence="5">
    <location>
        <begin position="12"/>
        <end position="31"/>
    </location>
</feature>